<name>A0A3M6YC23_HORWE</name>
<feature type="compositionally biased region" description="Basic and acidic residues" evidence="1">
    <location>
        <begin position="106"/>
        <end position="116"/>
    </location>
</feature>
<accession>A0A3M6YC23</accession>
<feature type="region of interest" description="Disordered" evidence="1">
    <location>
        <begin position="1"/>
        <end position="116"/>
    </location>
</feature>
<dbReference type="OrthoDB" id="3496665at2759"/>
<evidence type="ECO:0000313" key="5">
    <source>
        <dbReference type="Proteomes" id="UP000281245"/>
    </source>
</evidence>
<evidence type="ECO:0000313" key="2">
    <source>
        <dbReference type="EMBL" id="RMX82764.1"/>
    </source>
</evidence>
<dbReference type="VEuPathDB" id="FungiDB:BTJ68_10137"/>
<sequence>MSMAARRVETSTTTMSTSNPAPGVGGTAKDGGLSTAASVADGGPSAQQPDNTSQYLPPGGESREKPFTRSEANAQTSNPAPGVGGTAQDGGLSTAATVSDGGPNSKEVDPDYKPPQ</sequence>
<feature type="compositionally biased region" description="Polar residues" evidence="1">
    <location>
        <begin position="45"/>
        <end position="55"/>
    </location>
</feature>
<feature type="compositionally biased region" description="Polar residues" evidence="1">
    <location>
        <begin position="10"/>
        <end position="20"/>
    </location>
</feature>
<dbReference type="Proteomes" id="UP000281245">
    <property type="component" value="Unassembled WGS sequence"/>
</dbReference>
<comment type="caution">
    <text evidence="3">The sequence shown here is derived from an EMBL/GenBank/DDBJ whole genome shotgun (WGS) entry which is preliminary data.</text>
</comment>
<gene>
    <name evidence="3" type="ORF">D0867_11683</name>
    <name evidence="2" type="ORF">D0869_05813</name>
</gene>
<feature type="compositionally biased region" description="Polar residues" evidence="1">
    <location>
        <begin position="70"/>
        <end position="79"/>
    </location>
</feature>
<proteinExistence type="predicted"/>
<dbReference type="EMBL" id="QWIJ01000400">
    <property type="protein sequence ID" value="RMX82764.1"/>
    <property type="molecule type" value="Genomic_DNA"/>
</dbReference>
<evidence type="ECO:0000313" key="4">
    <source>
        <dbReference type="Proteomes" id="UP000271337"/>
    </source>
</evidence>
<protein>
    <submittedName>
        <fullName evidence="3">Uncharacterized protein</fullName>
    </submittedName>
</protein>
<dbReference type="AlphaFoldDB" id="A0A3M6YC23"/>
<evidence type="ECO:0000256" key="1">
    <source>
        <dbReference type="SAM" id="MobiDB-lite"/>
    </source>
</evidence>
<dbReference type="EMBL" id="QWIL01001686">
    <property type="protein sequence ID" value="RMY00616.1"/>
    <property type="molecule type" value="Genomic_DNA"/>
</dbReference>
<organism evidence="3 4">
    <name type="scientific">Hortaea werneckii</name>
    <name type="common">Black yeast</name>
    <name type="synonym">Cladosporium werneckii</name>
    <dbReference type="NCBI Taxonomy" id="91943"/>
    <lineage>
        <taxon>Eukaryota</taxon>
        <taxon>Fungi</taxon>
        <taxon>Dikarya</taxon>
        <taxon>Ascomycota</taxon>
        <taxon>Pezizomycotina</taxon>
        <taxon>Dothideomycetes</taxon>
        <taxon>Dothideomycetidae</taxon>
        <taxon>Mycosphaerellales</taxon>
        <taxon>Teratosphaeriaceae</taxon>
        <taxon>Hortaea</taxon>
    </lineage>
</organism>
<dbReference type="Proteomes" id="UP000271337">
    <property type="component" value="Unassembled WGS sequence"/>
</dbReference>
<reference evidence="4 5" key="1">
    <citation type="journal article" date="2018" name="BMC Genomics">
        <title>Genomic evidence for intraspecific hybridization in a clonal and extremely halotolerant yeast.</title>
        <authorList>
            <person name="Gostincar C."/>
            <person name="Stajich J.E."/>
            <person name="Zupancic J."/>
            <person name="Zalar P."/>
            <person name="Gunde-Cimerman N."/>
        </authorList>
    </citation>
    <scope>NUCLEOTIDE SEQUENCE [LARGE SCALE GENOMIC DNA]</scope>
    <source>
        <strain evidence="2 5">EXF-6656</strain>
        <strain evidence="3 4">EXF-6669</strain>
    </source>
</reference>
<evidence type="ECO:0000313" key="3">
    <source>
        <dbReference type="EMBL" id="RMY00616.1"/>
    </source>
</evidence>